<dbReference type="Proteomes" id="UP001157946">
    <property type="component" value="Unassembled WGS sequence"/>
</dbReference>
<keyword evidence="1" id="KW-0812">Transmembrane</keyword>
<reference evidence="2" key="1">
    <citation type="submission" date="2017-05" db="EMBL/GenBank/DDBJ databases">
        <authorList>
            <person name="Varghese N."/>
            <person name="Submissions S."/>
        </authorList>
    </citation>
    <scope>NUCLEOTIDE SEQUENCE</scope>
    <source>
        <strain evidence="2">DSM 45262</strain>
    </source>
</reference>
<keyword evidence="3" id="KW-1185">Reference proteome</keyword>
<dbReference type="RefSeq" id="WP_181352751.1">
    <property type="nucleotide sequence ID" value="NZ_FXTU01000002.1"/>
</dbReference>
<sequence>MAGKSIKNAGLRTGLSKRGDDAGFTYVELMIAFMLLLLLLPALFFIAHAFETNLKTFVGQQELQLEYMAFRPLVERDIAQAIHIATMEGGVLELIHPDGKAVRYQTSNRQVIRRVKEAGANRFSGATVVLRHVYYMGFHPERRGVRLDMGLQNWLADLDIKIFIAGRMGVHHAADR</sequence>
<evidence type="ECO:0000256" key="1">
    <source>
        <dbReference type="SAM" id="Phobius"/>
    </source>
</evidence>
<comment type="caution">
    <text evidence="2">The sequence shown here is derived from an EMBL/GenBank/DDBJ whole genome shotgun (WGS) entry which is preliminary data.</text>
</comment>
<proteinExistence type="predicted"/>
<protein>
    <submittedName>
        <fullName evidence="2">Uncharacterized protein</fullName>
    </submittedName>
</protein>
<keyword evidence="1" id="KW-1133">Transmembrane helix</keyword>
<name>A0AA45WLM6_9BACL</name>
<feature type="transmembrane region" description="Helical" evidence="1">
    <location>
        <begin position="24"/>
        <end position="47"/>
    </location>
</feature>
<keyword evidence="1" id="KW-0472">Membrane</keyword>
<organism evidence="2 3">
    <name type="scientific">Laceyella tengchongensis</name>
    <dbReference type="NCBI Taxonomy" id="574699"/>
    <lineage>
        <taxon>Bacteria</taxon>
        <taxon>Bacillati</taxon>
        <taxon>Bacillota</taxon>
        <taxon>Bacilli</taxon>
        <taxon>Bacillales</taxon>
        <taxon>Thermoactinomycetaceae</taxon>
        <taxon>Laceyella</taxon>
    </lineage>
</organism>
<evidence type="ECO:0000313" key="3">
    <source>
        <dbReference type="Proteomes" id="UP001157946"/>
    </source>
</evidence>
<accession>A0AA45WLM6</accession>
<dbReference type="EMBL" id="FXTU01000002">
    <property type="protein sequence ID" value="SMP11941.1"/>
    <property type="molecule type" value="Genomic_DNA"/>
</dbReference>
<gene>
    <name evidence="2" type="ORF">SAMN06265361_102299</name>
</gene>
<evidence type="ECO:0000313" key="2">
    <source>
        <dbReference type="EMBL" id="SMP11941.1"/>
    </source>
</evidence>
<dbReference type="AlphaFoldDB" id="A0AA45WLM6"/>